<dbReference type="Gene3D" id="1.10.150.520">
    <property type="match status" value="1"/>
</dbReference>
<dbReference type="Gene3D" id="3.40.50.1000">
    <property type="entry name" value="HAD superfamily/HAD-like"/>
    <property type="match status" value="1"/>
</dbReference>
<accession>A0ABQ0AX09</accession>
<keyword evidence="2" id="KW-1185">Reference proteome</keyword>
<dbReference type="RefSeq" id="WP_390469599.1">
    <property type="nucleotide sequence ID" value="NZ_BAABXL010000001.1"/>
</dbReference>
<dbReference type="Proteomes" id="UP001600894">
    <property type="component" value="Unassembled WGS sequence"/>
</dbReference>
<protein>
    <recommendedName>
        <fullName evidence="3">HAD superfamily hydrolase (TIGR01549 family)</fullName>
    </recommendedName>
</protein>
<organism evidence="1 2">
    <name type="scientific">Enterocloster alcoholdehydrogenati</name>
    <dbReference type="NCBI Taxonomy" id="2547410"/>
    <lineage>
        <taxon>Bacteria</taxon>
        <taxon>Bacillati</taxon>
        <taxon>Bacillota</taxon>
        <taxon>Clostridia</taxon>
        <taxon>Lachnospirales</taxon>
        <taxon>Lachnospiraceae</taxon>
        <taxon>Enterocloster</taxon>
    </lineage>
</organism>
<dbReference type="EMBL" id="BAABXL010000001">
    <property type="protein sequence ID" value="GAA6268570.1"/>
    <property type="molecule type" value="Genomic_DNA"/>
</dbReference>
<reference evidence="1 2" key="1">
    <citation type="submission" date="2024-04" db="EMBL/GenBank/DDBJ databases">
        <title>Defined microbial consortia suppress multidrug-resistant proinflammatory Enterobacteriaceae via ecological control.</title>
        <authorList>
            <person name="Furuichi M."/>
            <person name="Kawaguchi T."/>
            <person name="Pust M."/>
            <person name="Yasuma K."/>
            <person name="Plichta D."/>
            <person name="Hasegawa N."/>
            <person name="Ohya T."/>
            <person name="Bhattarai S."/>
            <person name="Sasajima S."/>
            <person name="Aoto Y."/>
            <person name="Tuganbaev T."/>
            <person name="Yaginuma M."/>
            <person name="Ueda M."/>
            <person name="Okahashi N."/>
            <person name="Amafuji K."/>
            <person name="Kiridooshi Y."/>
            <person name="Sugita K."/>
            <person name="Strazar M."/>
            <person name="Skelly A."/>
            <person name="Suda W."/>
            <person name="Hattori M."/>
            <person name="Nakamoto N."/>
            <person name="Caballero S."/>
            <person name="Norman J."/>
            <person name="Olle B."/>
            <person name="Tanoue T."/>
            <person name="Arita M."/>
            <person name="Bucci V."/>
            <person name="Atarashi K."/>
            <person name="Xavier R."/>
            <person name="Honda K."/>
        </authorList>
    </citation>
    <scope>NUCLEOTIDE SEQUENCE [LARGE SCALE GENOMIC DNA]</scope>
    <source>
        <strain evidence="2">f13</strain>
    </source>
</reference>
<evidence type="ECO:0008006" key="3">
    <source>
        <dbReference type="Google" id="ProtNLM"/>
    </source>
</evidence>
<sequence length="691" mass="79062">MSDWTEALGKYKGKTVAVYGLGKAAEEVAKQLKGQFFIAGLLDSFRESGSLYGYDILDLNEALLRGTACIVAAARPGSCRAIERRIGAWCRRQGVGLVDMRGKDLLEKPQAAWRFPERKGRRKEDLSELARGCSCISFDLFDTLVTRKTLYFSDFLELVRRKLTAQGIQIPDFAEKRLACELELSRQYAPSLLEIYQRMKERYGLEWMDCDALAETEWETDLEVLMPRKEMCSILKDFAAENKRLCIITDSYYGRKQIAAILAACGITDCKEVIISSEHKTAKTQELFGLWRERIGQQPALHIGDDLTADIDSAARWGIIPYRVYSGQELMEETGYLGLGEELDTWSGRWKAGLFASRLFNSPFQFEEDGAVAVTSPGDAGYIFFAPLLTDFARWLERRVREQGIGQILFAARDGYLLKKLFDQRFGDIVSCYFLTSRTAAIRAGTERLEDLRLIEEMRFSGSVREELSSRFGLHLEEDAGAGRMEDYKEAVLERCGRMRENYREYIAELGLKKEKTAFFDFVSKGTSQYFLERILDLPLKGFYCMRLEKDAPFAQKLEIEAFCPEEDSFCLEKESGKTGSLYQDYYILEAVLTSPIPSVSEFDSEGRPVYEKEPRNRDEIACIEEVQQGIMEYWQDSFTFCEETEEPIFDRMDKRLLALIHRICLLGNPILDLKVQDPFFGRITPVSDLI</sequence>
<proteinExistence type="predicted"/>
<dbReference type="SUPFAM" id="SSF56784">
    <property type="entry name" value="HAD-like"/>
    <property type="match status" value="1"/>
</dbReference>
<name>A0ABQ0AX09_9FIRM</name>
<comment type="caution">
    <text evidence="1">The sequence shown here is derived from an EMBL/GenBank/DDBJ whole genome shotgun (WGS) entry which is preliminary data.</text>
</comment>
<dbReference type="Pfam" id="PF00702">
    <property type="entry name" value="Hydrolase"/>
    <property type="match status" value="1"/>
</dbReference>
<evidence type="ECO:0000313" key="2">
    <source>
        <dbReference type="Proteomes" id="UP001600894"/>
    </source>
</evidence>
<dbReference type="InterPro" id="IPR036412">
    <property type="entry name" value="HAD-like_sf"/>
</dbReference>
<gene>
    <name evidence="1" type="ORF">F130042H8_16300</name>
</gene>
<dbReference type="InterPro" id="IPR023214">
    <property type="entry name" value="HAD_sf"/>
</dbReference>
<evidence type="ECO:0000313" key="1">
    <source>
        <dbReference type="EMBL" id="GAA6268570.1"/>
    </source>
</evidence>